<gene>
    <name evidence="3" type="ORF">EJB05_37737</name>
</gene>
<dbReference type="InterPro" id="IPR044951">
    <property type="entry name" value="SPC24-like"/>
</dbReference>
<keyword evidence="1" id="KW-0539">Nucleus</keyword>
<keyword evidence="1" id="KW-0498">Mitosis</keyword>
<evidence type="ECO:0000256" key="1">
    <source>
        <dbReference type="RuleBase" id="RU368011"/>
    </source>
</evidence>
<protein>
    <recommendedName>
        <fullName evidence="1">Kinetochore protein Spc24</fullName>
    </recommendedName>
</protein>
<feature type="coiled-coil region" evidence="2">
    <location>
        <begin position="132"/>
        <end position="223"/>
    </location>
</feature>
<keyword evidence="1" id="KW-0132">Cell division</keyword>
<dbReference type="PANTHER" id="PTHR35730:SF2">
    <property type="entry name" value="KINETOCHORE PROTEIN SPC24 HOMOLOG-RELATED"/>
    <property type="match status" value="1"/>
</dbReference>
<dbReference type="InterPro" id="IPR013252">
    <property type="entry name" value="Ndc80_Spc24"/>
</dbReference>
<feature type="non-terminal residue" evidence="3">
    <location>
        <position position="1"/>
    </location>
</feature>
<dbReference type="GO" id="GO:0005634">
    <property type="term" value="C:nucleus"/>
    <property type="evidence" value="ECO:0007669"/>
    <property type="project" value="UniProtKB-SubCell"/>
</dbReference>
<keyword evidence="4" id="KW-1185">Reference proteome</keyword>
<dbReference type="PANTHER" id="PTHR35730">
    <property type="entry name" value="KINETOCHORE PROTEIN SPC24 HOMOLOG-RELATED"/>
    <property type="match status" value="1"/>
</dbReference>
<dbReference type="OrthoDB" id="1906227at2759"/>
<reference evidence="3 4" key="1">
    <citation type="journal article" date="2019" name="Sci. Rep.">
        <title>A high-quality genome of Eragrostis curvula grass provides insights into Poaceae evolution and supports new strategies to enhance forage quality.</title>
        <authorList>
            <person name="Carballo J."/>
            <person name="Santos B.A.C.M."/>
            <person name="Zappacosta D."/>
            <person name="Garbus I."/>
            <person name="Selva J.P."/>
            <person name="Gallo C.A."/>
            <person name="Diaz A."/>
            <person name="Albertini E."/>
            <person name="Caccamo M."/>
            <person name="Echenique V."/>
        </authorList>
    </citation>
    <scope>NUCLEOTIDE SEQUENCE [LARGE SCALE GENOMIC DNA]</scope>
    <source>
        <strain evidence="4">cv. Victoria</strain>
        <tissue evidence="3">Leaf</tissue>
    </source>
</reference>
<comment type="subcellular location">
    <subcellularLocation>
        <location evidence="1">Nucleus</location>
    </subcellularLocation>
    <subcellularLocation>
        <location evidence="1">Chromosome</location>
        <location evidence="1">Centromere</location>
        <location evidence="1">Kinetochore</location>
    </subcellularLocation>
</comment>
<keyword evidence="1" id="KW-0137">Centromere</keyword>
<dbReference type="Proteomes" id="UP000324897">
    <property type="component" value="Unassembled WGS sequence"/>
</dbReference>
<evidence type="ECO:0000256" key="2">
    <source>
        <dbReference type="SAM" id="Coils"/>
    </source>
</evidence>
<dbReference type="EMBL" id="RWGY01000031">
    <property type="protein sequence ID" value="TVU14277.1"/>
    <property type="molecule type" value="Genomic_DNA"/>
</dbReference>
<keyword evidence="1" id="KW-0995">Kinetochore</keyword>
<name>A0A5J9TSS8_9POAL</name>
<dbReference type="AlphaFoldDB" id="A0A5J9TSS8"/>
<dbReference type="GO" id="GO:0051983">
    <property type="term" value="P:regulation of chromosome segregation"/>
    <property type="evidence" value="ECO:0007669"/>
    <property type="project" value="InterPro"/>
</dbReference>
<accession>A0A5J9TSS8</accession>
<sequence length="277" mass="30821">MSRTEPALREPLQFKYGDLASLPRPERRRRLNAGDSGREGGLPAALYSIFPSPALQNPSTLDARLAGARGGGSEWGARVRPAGVADPMAAETGKRLMVDELLSYADDLVALLDGSKDGEDIAQATAGARMLRSACRSELDNLELQLKECQEKNRSCKEKIDKAKVETISDDELKPLQIIHKHYALNTAVRDELDNLDSQLASIEGRKDAVKRKEKEMRKAQNTLSMCVSVTKIMPNLEDKDKISGYIVDKNKKKIDTFEYEKTASPFEICNELWKKI</sequence>
<comment type="function">
    <text evidence="1">Acts as a component of the essential kinetochore-associated NDC80 complex, which is required for chromosome segregation and spindle checkpoint activity.</text>
</comment>
<proteinExistence type="inferred from homology"/>
<keyword evidence="1" id="KW-0131">Cell cycle</keyword>
<dbReference type="Pfam" id="PF08286">
    <property type="entry name" value="Spc24"/>
    <property type="match status" value="1"/>
</dbReference>
<evidence type="ECO:0000313" key="3">
    <source>
        <dbReference type="EMBL" id="TVU14277.1"/>
    </source>
</evidence>
<dbReference type="GO" id="GO:0000776">
    <property type="term" value="C:kinetochore"/>
    <property type="evidence" value="ECO:0007669"/>
    <property type="project" value="UniProtKB-KW"/>
</dbReference>
<dbReference type="GO" id="GO:0051301">
    <property type="term" value="P:cell division"/>
    <property type="evidence" value="ECO:0007669"/>
    <property type="project" value="UniProtKB-UniRule"/>
</dbReference>
<dbReference type="Gene3D" id="3.30.160.570">
    <property type="entry name" value="Ncd80 complex, Spc24 subunit"/>
    <property type="match status" value="1"/>
</dbReference>
<keyword evidence="1" id="KW-0158">Chromosome</keyword>
<organism evidence="3 4">
    <name type="scientific">Eragrostis curvula</name>
    <name type="common">weeping love grass</name>
    <dbReference type="NCBI Taxonomy" id="38414"/>
    <lineage>
        <taxon>Eukaryota</taxon>
        <taxon>Viridiplantae</taxon>
        <taxon>Streptophyta</taxon>
        <taxon>Embryophyta</taxon>
        <taxon>Tracheophyta</taxon>
        <taxon>Spermatophyta</taxon>
        <taxon>Magnoliopsida</taxon>
        <taxon>Liliopsida</taxon>
        <taxon>Poales</taxon>
        <taxon>Poaceae</taxon>
        <taxon>PACMAD clade</taxon>
        <taxon>Chloridoideae</taxon>
        <taxon>Eragrostideae</taxon>
        <taxon>Eragrostidinae</taxon>
        <taxon>Eragrostis</taxon>
    </lineage>
</organism>
<comment type="caution">
    <text evidence="3">The sequence shown here is derived from an EMBL/GenBank/DDBJ whole genome shotgun (WGS) entry which is preliminary data.</text>
</comment>
<dbReference type="Gramene" id="TVU14277">
    <property type="protein sequence ID" value="TVU14277"/>
    <property type="gene ID" value="EJB05_37737"/>
</dbReference>
<evidence type="ECO:0000313" key="4">
    <source>
        <dbReference type="Proteomes" id="UP000324897"/>
    </source>
</evidence>
<comment type="subunit">
    <text evidence="1">Component of the NDC80 complex.</text>
</comment>
<keyword evidence="2" id="KW-0175">Coiled coil</keyword>
<comment type="similarity">
    <text evidence="1">Belongs to the SPC24 family.</text>
</comment>